<feature type="domain" description="EAL" evidence="2">
    <location>
        <begin position="252"/>
        <end position="500"/>
    </location>
</feature>
<dbReference type="InterPro" id="IPR043128">
    <property type="entry name" value="Rev_trsase/Diguanyl_cyclase"/>
</dbReference>
<protein>
    <submittedName>
        <fullName evidence="4">Diguanylate phosphodiesterase</fullName>
    </submittedName>
</protein>
<dbReference type="NCBIfam" id="TIGR00254">
    <property type="entry name" value="GGDEF"/>
    <property type="match status" value="1"/>
</dbReference>
<sequence length="523" mass="57928">MKSFQEPRQSKILQYRLVLALQLCCCLVLTVWQVLPQTETSPAVVISIALLILSMAMVLRMRHKLMQQLAAADADAASRMALFLADPLTGAMTRRCFMDELKAATRQSSQTEPCSLVLLDVDHFKSLNDSFGHNVGDFALTHLVDTARQHLPGAVIGRLGGDEFAVLLKGCDEVRSLTLMNEFLVALKAPAFAAGRQLTLGASLGIVTAPKHTSFFEEMILLADLALYESKRRGRGCATMFDPDMLRVKRHRRTIERDLRAAIMLDELELHYQPISDSAQTILGVEALARWKHPVRGVIPPSEFIPVAEESELIDMLGEWVLRRACEDFAELPGRFVSVNISAAQLRRNDLLDVVKRVLRDTGVQPGELVLEITENVSLLSTPEVLGRIQSLRTLGIAIALDDFGTGHCTFNYLRTLPVDIVKIDRSYISRMADDPVSRIFVAAVLEIARALRLSVVAEGIETDEDFQMSRAAGCARFQGYRFGHPVPKSALAASLLPVCAARRDESRQMLPPVCEADRLQMA</sequence>
<name>A0A175RC54_9HYPH</name>
<dbReference type="InterPro" id="IPR035919">
    <property type="entry name" value="EAL_sf"/>
</dbReference>
<evidence type="ECO:0000256" key="1">
    <source>
        <dbReference type="SAM" id="Phobius"/>
    </source>
</evidence>
<comment type="caution">
    <text evidence="4">The sequence shown here is derived from an EMBL/GenBank/DDBJ whole genome shotgun (WGS) entry which is preliminary data.</text>
</comment>
<dbReference type="RefSeq" id="WP_082675334.1">
    <property type="nucleotide sequence ID" value="NZ_LDPZ01000005.1"/>
</dbReference>
<dbReference type="InterPro" id="IPR052155">
    <property type="entry name" value="Biofilm_reg_signaling"/>
</dbReference>
<proteinExistence type="predicted"/>
<dbReference type="SUPFAM" id="SSF141868">
    <property type="entry name" value="EAL domain-like"/>
    <property type="match status" value="1"/>
</dbReference>
<dbReference type="Proteomes" id="UP000078272">
    <property type="component" value="Unassembled WGS sequence"/>
</dbReference>
<dbReference type="PROSITE" id="PS50883">
    <property type="entry name" value="EAL"/>
    <property type="match status" value="1"/>
</dbReference>
<dbReference type="InterPro" id="IPR029787">
    <property type="entry name" value="Nucleotide_cyclase"/>
</dbReference>
<dbReference type="InterPro" id="IPR001633">
    <property type="entry name" value="EAL_dom"/>
</dbReference>
<keyword evidence="1" id="KW-0472">Membrane</keyword>
<gene>
    <name evidence="4" type="ORF">NS226_02510</name>
</gene>
<feature type="transmembrane region" description="Helical" evidence="1">
    <location>
        <begin position="41"/>
        <end position="59"/>
    </location>
</feature>
<feature type="transmembrane region" description="Helical" evidence="1">
    <location>
        <begin position="12"/>
        <end position="35"/>
    </location>
</feature>
<dbReference type="PANTHER" id="PTHR44757:SF2">
    <property type="entry name" value="BIOFILM ARCHITECTURE MAINTENANCE PROTEIN MBAA"/>
    <property type="match status" value="1"/>
</dbReference>
<dbReference type="PANTHER" id="PTHR44757">
    <property type="entry name" value="DIGUANYLATE CYCLASE DGCP"/>
    <property type="match status" value="1"/>
</dbReference>
<keyword evidence="1" id="KW-1133">Transmembrane helix</keyword>
<dbReference type="CDD" id="cd01949">
    <property type="entry name" value="GGDEF"/>
    <property type="match status" value="1"/>
</dbReference>
<keyword evidence="1" id="KW-0812">Transmembrane</keyword>
<dbReference type="SMART" id="SM00052">
    <property type="entry name" value="EAL"/>
    <property type="match status" value="1"/>
</dbReference>
<dbReference type="SUPFAM" id="SSF55073">
    <property type="entry name" value="Nucleotide cyclase"/>
    <property type="match status" value="1"/>
</dbReference>
<dbReference type="EMBL" id="LDPZ01000005">
    <property type="protein sequence ID" value="KTQ98000.1"/>
    <property type="molecule type" value="Genomic_DNA"/>
</dbReference>
<evidence type="ECO:0000313" key="5">
    <source>
        <dbReference type="Proteomes" id="UP000078272"/>
    </source>
</evidence>
<dbReference type="InterPro" id="IPR000160">
    <property type="entry name" value="GGDEF_dom"/>
</dbReference>
<reference evidence="4 5" key="1">
    <citation type="journal article" date="2016" name="Front. Microbiol.">
        <title>Genomic Resource of Rice Seed Associated Bacteria.</title>
        <authorList>
            <person name="Midha S."/>
            <person name="Bansal K."/>
            <person name="Sharma S."/>
            <person name="Kumar N."/>
            <person name="Patil P.P."/>
            <person name="Chaudhry V."/>
            <person name="Patil P.B."/>
        </authorList>
    </citation>
    <scope>NUCLEOTIDE SEQUENCE [LARGE SCALE GENOMIC DNA]</scope>
    <source>
        <strain evidence="4 5">NS226</strain>
    </source>
</reference>
<evidence type="ECO:0000259" key="3">
    <source>
        <dbReference type="PROSITE" id="PS50887"/>
    </source>
</evidence>
<dbReference type="Pfam" id="PF00563">
    <property type="entry name" value="EAL"/>
    <property type="match status" value="1"/>
</dbReference>
<dbReference type="PATRIC" id="fig|401562.3.peg.3636"/>
<dbReference type="Gene3D" id="3.20.20.450">
    <property type="entry name" value="EAL domain"/>
    <property type="match status" value="1"/>
</dbReference>
<dbReference type="OrthoDB" id="9814202at2"/>
<dbReference type="STRING" id="401562.NS365_15680"/>
<dbReference type="SMART" id="SM00267">
    <property type="entry name" value="GGDEF"/>
    <property type="match status" value="1"/>
</dbReference>
<dbReference type="AlphaFoldDB" id="A0A175RC54"/>
<feature type="domain" description="GGDEF" evidence="3">
    <location>
        <begin position="112"/>
        <end position="243"/>
    </location>
</feature>
<evidence type="ECO:0000313" key="4">
    <source>
        <dbReference type="EMBL" id="KTQ98000.1"/>
    </source>
</evidence>
<dbReference type="PROSITE" id="PS50887">
    <property type="entry name" value="GGDEF"/>
    <property type="match status" value="1"/>
</dbReference>
<evidence type="ECO:0000259" key="2">
    <source>
        <dbReference type="PROSITE" id="PS50883"/>
    </source>
</evidence>
<dbReference type="Pfam" id="PF00990">
    <property type="entry name" value="GGDEF"/>
    <property type="match status" value="1"/>
</dbReference>
<dbReference type="Gene3D" id="3.30.70.270">
    <property type="match status" value="1"/>
</dbReference>
<organism evidence="4 5">
    <name type="scientific">Aureimonas ureilytica</name>
    <dbReference type="NCBI Taxonomy" id="401562"/>
    <lineage>
        <taxon>Bacteria</taxon>
        <taxon>Pseudomonadati</taxon>
        <taxon>Pseudomonadota</taxon>
        <taxon>Alphaproteobacteria</taxon>
        <taxon>Hyphomicrobiales</taxon>
        <taxon>Aurantimonadaceae</taxon>
        <taxon>Aureimonas</taxon>
    </lineage>
</organism>
<accession>A0A175RC54</accession>
<dbReference type="CDD" id="cd01948">
    <property type="entry name" value="EAL"/>
    <property type="match status" value="1"/>
</dbReference>